<comment type="catalytic activity">
    <reaction evidence="5 6">
        <text>cytidine(34) in tRNA(Ile2) + L-lysine + ATP = lysidine(34) in tRNA(Ile2) + AMP + diphosphate + H(+)</text>
        <dbReference type="Rhea" id="RHEA:43744"/>
        <dbReference type="Rhea" id="RHEA-COMP:10625"/>
        <dbReference type="Rhea" id="RHEA-COMP:10670"/>
        <dbReference type="ChEBI" id="CHEBI:15378"/>
        <dbReference type="ChEBI" id="CHEBI:30616"/>
        <dbReference type="ChEBI" id="CHEBI:32551"/>
        <dbReference type="ChEBI" id="CHEBI:33019"/>
        <dbReference type="ChEBI" id="CHEBI:82748"/>
        <dbReference type="ChEBI" id="CHEBI:83665"/>
        <dbReference type="ChEBI" id="CHEBI:456215"/>
        <dbReference type="EC" id="6.3.4.19"/>
    </reaction>
</comment>
<evidence type="ECO:0000256" key="4">
    <source>
        <dbReference type="ARBA" id="ARBA00022840"/>
    </source>
</evidence>
<accession>A0A844ZCA5</accession>
<dbReference type="AlphaFoldDB" id="A0A844ZCA5"/>
<evidence type="ECO:0000256" key="6">
    <source>
        <dbReference type="HAMAP-Rule" id="MF_01161"/>
    </source>
</evidence>
<evidence type="ECO:0000313" key="8">
    <source>
        <dbReference type="EMBL" id="MXO84550.1"/>
    </source>
</evidence>
<dbReference type="GO" id="GO:0032267">
    <property type="term" value="F:tRNA(Ile)-lysidine synthase activity"/>
    <property type="evidence" value="ECO:0007669"/>
    <property type="project" value="UniProtKB-EC"/>
</dbReference>
<evidence type="ECO:0000259" key="7">
    <source>
        <dbReference type="Pfam" id="PF01171"/>
    </source>
</evidence>
<dbReference type="OrthoDB" id="9807403at2"/>
<comment type="domain">
    <text evidence="6">The N-terminal region contains the highly conserved SGGXDS motif, predicted to be a P-loop motif involved in ATP binding.</text>
</comment>
<dbReference type="PANTHER" id="PTHR43033">
    <property type="entry name" value="TRNA(ILE)-LYSIDINE SYNTHASE-RELATED"/>
    <property type="match status" value="1"/>
</dbReference>
<comment type="function">
    <text evidence="6">Ligates lysine onto the cytidine present at position 34 of the AUA codon-specific tRNA(Ile) that contains the anticodon CAU, in an ATP-dependent manner. Cytidine is converted to lysidine, thus changing the amino acid specificity of the tRNA from methionine to isoleucine.</text>
</comment>
<comment type="caution">
    <text evidence="8">The sequence shown here is derived from an EMBL/GenBank/DDBJ whole genome shotgun (WGS) entry which is preliminary data.</text>
</comment>
<gene>
    <name evidence="6 8" type="primary">tilS</name>
    <name evidence="8" type="ORF">GRI38_00690</name>
</gene>
<keyword evidence="1 6" id="KW-0436">Ligase</keyword>
<dbReference type="Gene3D" id="3.40.50.620">
    <property type="entry name" value="HUPs"/>
    <property type="match status" value="1"/>
</dbReference>
<keyword evidence="4 6" id="KW-0067">ATP-binding</keyword>
<dbReference type="EMBL" id="WTYW01000001">
    <property type="protein sequence ID" value="MXO84550.1"/>
    <property type="molecule type" value="Genomic_DNA"/>
</dbReference>
<dbReference type="Proteomes" id="UP000433104">
    <property type="component" value="Unassembled WGS sequence"/>
</dbReference>
<name>A0A844ZCA5_9SPHN</name>
<proteinExistence type="inferred from homology"/>
<dbReference type="NCBIfam" id="TIGR02432">
    <property type="entry name" value="lysidine_TilS_N"/>
    <property type="match status" value="1"/>
</dbReference>
<dbReference type="CDD" id="cd01992">
    <property type="entry name" value="TilS_N"/>
    <property type="match status" value="1"/>
</dbReference>
<dbReference type="PANTHER" id="PTHR43033:SF5">
    <property type="entry name" value="TRNA(ILE)-LYSIDINE SYNTHETASE"/>
    <property type="match status" value="1"/>
</dbReference>
<dbReference type="GO" id="GO:0005524">
    <property type="term" value="F:ATP binding"/>
    <property type="evidence" value="ECO:0007669"/>
    <property type="project" value="UniProtKB-UniRule"/>
</dbReference>
<evidence type="ECO:0000256" key="1">
    <source>
        <dbReference type="ARBA" id="ARBA00022598"/>
    </source>
</evidence>
<feature type="domain" description="tRNA(Ile)-lysidine/2-thiocytidine synthase N-terminal" evidence="7">
    <location>
        <begin position="69"/>
        <end position="243"/>
    </location>
</feature>
<sequence>MIPSARALLWRSSARPIRRSRSAGCLTSIGHRARRCVAIDKAIDPALTRRFAADLDALWHERSDCDTLGVAVSGGPDSLALMLLANEVLRGKIEVASVDHGLRAESADEVRFVAEICEKLGIGHSSLTIEVAPGNLQAEARRARYDALSHWVISKGLAALATAHHADDQVETLVMRLNRGSGLGGLAGIRPRTVVPGSGVTLMRPLLGWRKAELEALVRASGLKPVRDPSNEDDSFDRVEVRKALADADWIDAEAWSRSAAHLAEALQFVEDQAKEDFAANVLERGEALAYVPRAPSLVVTETVVAIMANLGASITRREAAMMAARLGRGENASMAGILVTAERSANDATWLFRPEPPRRTG</sequence>
<dbReference type="GO" id="GO:0005737">
    <property type="term" value="C:cytoplasm"/>
    <property type="evidence" value="ECO:0007669"/>
    <property type="project" value="UniProtKB-SubCell"/>
</dbReference>
<dbReference type="InterPro" id="IPR012795">
    <property type="entry name" value="tRNA_Ile_lys_synt_N"/>
</dbReference>
<evidence type="ECO:0000256" key="3">
    <source>
        <dbReference type="ARBA" id="ARBA00022741"/>
    </source>
</evidence>
<organism evidence="8 9">
    <name type="scientific">Parapontixanthobacter aurantiacus</name>
    <dbReference type="NCBI Taxonomy" id="1463599"/>
    <lineage>
        <taxon>Bacteria</taxon>
        <taxon>Pseudomonadati</taxon>
        <taxon>Pseudomonadota</taxon>
        <taxon>Alphaproteobacteria</taxon>
        <taxon>Sphingomonadales</taxon>
        <taxon>Erythrobacteraceae</taxon>
        <taxon>Parapontixanthobacter</taxon>
    </lineage>
</organism>
<dbReference type="GO" id="GO:0006400">
    <property type="term" value="P:tRNA modification"/>
    <property type="evidence" value="ECO:0007669"/>
    <property type="project" value="UniProtKB-UniRule"/>
</dbReference>
<evidence type="ECO:0000313" key="9">
    <source>
        <dbReference type="Proteomes" id="UP000433104"/>
    </source>
</evidence>
<keyword evidence="2 6" id="KW-0819">tRNA processing</keyword>
<dbReference type="HAMAP" id="MF_01161">
    <property type="entry name" value="tRNA_Ile_lys_synt"/>
    <property type="match status" value="1"/>
</dbReference>
<evidence type="ECO:0000256" key="2">
    <source>
        <dbReference type="ARBA" id="ARBA00022694"/>
    </source>
</evidence>
<dbReference type="InterPro" id="IPR012094">
    <property type="entry name" value="tRNA_Ile_lys_synt"/>
</dbReference>
<feature type="binding site" evidence="6">
    <location>
        <begin position="73"/>
        <end position="78"/>
    </location>
    <ligand>
        <name>ATP</name>
        <dbReference type="ChEBI" id="CHEBI:30616"/>
    </ligand>
</feature>
<dbReference type="InterPro" id="IPR011063">
    <property type="entry name" value="TilS/TtcA_N"/>
</dbReference>
<dbReference type="EC" id="6.3.4.19" evidence="6"/>
<comment type="subcellular location">
    <subcellularLocation>
        <location evidence="6">Cytoplasm</location>
    </subcellularLocation>
</comment>
<protein>
    <recommendedName>
        <fullName evidence="6">tRNA(Ile)-lysidine synthase</fullName>
        <ecNumber evidence="6">6.3.4.19</ecNumber>
    </recommendedName>
    <alternativeName>
        <fullName evidence="6">tRNA(Ile)-2-lysyl-cytidine synthase</fullName>
    </alternativeName>
    <alternativeName>
        <fullName evidence="6">tRNA(Ile)-lysidine synthetase</fullName>
    </alternativeName>
</protein>
<keyword evidence="6" id="KW-0963">Cytoplasm</keyword>
<dbReference type="Pfam" id="PF01171">
    <property type="entry name" value="ATP_bind_3"/>
    <property type="match status" value="1"/>
</dbReference>
<comment type="similarity">
    <text evidence="6">Belongs to the tRNA(Ile)-lysidine synthase family.</text>
</comment>
<dbReference type="InterPro" id="IPR014729">
    <property type="entry name" value="Rossmann-like_a/b/a_fold"/>
</dbReference>
<keyword evidence="9" id="KW-1185">Reference proteome</keyword>
<dbReference type="SUPFAM" id="SSF52402">
    <property type="entry name" value="Adenine nucleotide alpha hydrolases-like"/>
    <property type="match status" value="1"/>
</dbReference>
<keyword evidence="3 6" id="KW-0547">Nucleotide-binding</keyword>
<reference evidence="8 9" key="1">
    <citation type="submission" date="2019-12" db="EMBL/GenBank/DDBJ databases">
        <title>Genomic-based taxomic classification of the family Erythrobacteraceae.</title>
        <authorList>
            <person name="Xu L."/>
        </authorList>
    </citation>
    <scope>NUCLEOTIDE SEQUENCE [LARGE SCALE GENOMIC DNA]</scope>
    <source>
        <strain evidence="8 9">MCCC 1A09962</strain>
    </source>
</reference>
<evidence type="ECO:0000256" key="5">
    <source>
        <dbReference type="ARBA" id="ARBA00048539"/>
    </source>
</evidence>